<feature type="region of interest" description="Disordered" evidence="1">
    <location>
        <begin position="1"/>
        <end position="56"/>
    </location>
</feature>
<comment type="caution">
    <text evidence="2">The sequence shown here is derived from an EMBL/GenBank/DDBJ whole genome shotgun (WGS) entry which is preliminary data.</text>
</comment>
<accession>A0ABT1GYI5</accession>
<proteinExistence type="predicted"/>
<evidence type="ECO:0000313" key="3">
    <source>
        <dbReference type="Proteomes" id="UP001205740"/>
    </source>
</evidence>
<reference evidence="2 3" key="1">
    <citation type="submission" date="2022-06" db="EMBL/GenBank/DDBJ databases">
        <title>Genomic Encyclopedia of Archaeal and Bacterial Type Strains, Phase II (KMG-II): from individual species to whole genera.</title>
        <authorList>
            <person name="Goeker M."/>
        </authorList>
    </citation>
    <scope>NUCLEOTIDE SEQUENCE [LARGE SCALE GENOMIC DNA]</scope>
    <source>
        <strain evidence="2 3">DSM 45037</strain>
    </source>
</reference>
<protein>
    <submittedName>
        <fullName evidence="2">Uncharacterized protein</fullName>
    </submittedName>
</protein>
<evidence type="ECO:0000313" key="2">
    <source>
        <dbReference type="EMBL" id="MCP2160055.1"/>
    </source>
</evidence>
<gene>
    <name evidence="2" type="ORF">LX12_001234</name>
</gene>
<organism evidence="2 3">
    <name type="scientific">Williamsia serinedens</name>
    <dbReference type="NCBI Taxonomy" id="391736"/>
    <lineage>
        <taxon>Bacteria</taxon>
        <taxon>Bacillati</taxon>
        <taxon>Actinomycetota</taxon>
        <taxon>Actinomycetes</taxon>
        <taxon>Mycobacteriales</taxon>
        <taxon>Nocardiaceae</taxon>
        <taxon>Williamsia</taxon>
    </lineage>
</organism>
<sequence>MSNFPHDKESQVGETEEIRREEKVYEAGQSDADEPTGEIDPGEHSFGGSDGTTDGT</sequence>
<feature type="compositionally biased region" description="Basic and acidic residues" evidence="1">
    <location>
        <begin position="1"/>
        <end position="25"/>
    </location>
</feature>
<name>A0ABT1GYI5_9NOCA</name>
<dbReference type="EMBL" id="JAMTCG010000002">
    <property type="protein sequence ID" value="MCP2160055.1"/>
    <property type="molecule type" value="Genomic_DNA"/>
</dbReference>
<evidence type="ECO:0000256" key="1">
    <source>
        <dbReference type="SAM" id="MobiDB-lite"/>
    </source>
</evidence>
<dbReference type="RefSeq" id="WP_253653637.1">
    <property type="nucleotide sequence ID" value="NZ_BAAAOE010000001.1"/>
</dbReference>
<dbReference type="Proteomes" id="UP001205740">
    <property type="component" value="Unassembled WGS sequence"/>
</dbReference>
<keyword evidence="3" id="KW-1185">Reference proteome</keyword>